<evidence type="ECO:0000313" key="2">
    <source>
        <dbReference type="Proteomes" id="UP001285263"/>
    </source>
</evidence>
<evidence type="ECO:0000313" key="1">
    <source>
        <dbReference type="EMBL" id="MDY0747608.1"/>
    </source>
</evidence>
<keyword evidence="2" id="KW-1185">Reference proteome</keyword>
<reference evidence="1 2" key="1">
    <citation type="submission" date="2023-11" db="EMBL/GenBank/DDBJ databases">
        <title>Paucibacter sp. nov., isolated from fresh soil in Korea.</title>
        <authorList>
            <person name="Le N.T.T."/>
        </authorList>
    </citation>
    <scope>NUCLEOTIDE SEQUENCE [LARGE SCALE GENOMIC DNA]</scope>
    <source>
        <strain evidence="1 2">R3-3</strain>
    </source>
</reference>
<dbReference type="Gene3D" id="3.50.50.60">
    <property type="entry name" value="FAD/NAD(P)-binding domain"/>
    <property type="match status" value="1"/>
</dbReference>
<gene>
    <name evidence="1" type="ORF">SNE35_24105</name>
</gene>
<comment type="caution">
    <text evidence="1">The sequence shown here is derived from an EMBL/GenBank/DDBJ whole genome shotgun (WGS) entry which is preliminary data.</text>
</comment>
<organism evidence="1 2">
    <name type="scientific">Roseateles agri</name>
    <dbReference type="NCBI Taxonomy" id="3098619"/>
    <lineage>
        <taxon>Bacteria</taxon>
        <taxon>Pseudomonadati</taxon>
        <taxon>Pseudomonadota</taxon>
        <taxon>Betaproteobacteria</taxon>
        <taxon>Burkholderiales</taxon>
        <taxon>Sphaerotilaceae</taxon>
        <taxon>Roseateles</taxon>
    </lineage>
</organism>
<dbReference type="SUPFAM" id="SSF51905">
    <property type="entry name" value="FAD/NAD(P)-binding domain"/>
    <property type="match status" value="2"/>
</dbReference>
<dbReference type="EMBL" id="JAXCLA010000008">
    <property type="protein sequence ID" value="MDY0747608.1"/>
    <property type="molecule type" value="Genomic_DNA"/>
</dbReference>
<name>A0ABU5DMR6_9BURK</name>
<dbReference type="InterPro" id="IPR036188">
    <property type="entry name" value="FAD/NAD-bd_sf"/>
</dbReference>
<sequence>MEHLEDFAATKPAADCRVFLIGQFAGRITLRSQQLRALNLVDMLLAQMSKARIAVVGGGVAGMTAAAAVVEWTAAASIDVYERASALLPLQRHCKTRYLHPYVIEWPYEDNDSRPGEDALLPLMNWHAAYADEVCIQLLKQWAVIEAKHPGQVNCYLGHRVQDLKWLPSHELAILGKGPRGTFSRSYDFVIVAAGFGVERQTPHPTPYYWENDSVDQLMREFGGAADRRREVLVSGTGDGGLIDVLRGVLSSFRHDTVLNAVLHRVDEGARSHLRRLDASLRALDLADADEVEHYVGEFCSVKVPEIDAYLREQIRGDTRLWLAGKIPHPCLAANANIMHRLLVTRLLETQRDVKDPVLIYRPSGVSLTWKDGYGESVMDGTAIRFDAVFIRHGTDTASQPAMQALARNLGVDLDEVERRASRLAPPSEAFRAHLNHRHRSLLPAGTVQVGQCADTPIGPSELGDLIDLWLSSAPTQALIDRIERAQSQAAAYRFPTALQRAVHARLWIMLSEQHTKLRRPIPAGRAIDEARALLLGLPDSPQKLQAELDIEWLLSIVYKLNSRHSLAVDLCTKSLEGLEVRLAREGSDHHLVQQLTLHEARMRRSLVTYLAEQGEWLAARQSAENADAPVRAGRWKALDATWLCECHLYPQTAMERVLQHEGFQLRRRQMDFWLQAGEMDRALAVFPAFARQYLEAVERHAIDNITRLNFFRLMAGLCARASIGSSADLRDRLLNLARRCAGVSRLAAAGQDLPSPVRIRDAFMVMLDRTRAIDDWEVAASLSEQRALVDAAALELQKVTERRQAPVRLLWKPGMSPGFARTSHAGVFGAVHKPGVGFASVQAAAQHMLAGLVETGEGSDHNGAIALELVRQTAEQLWAADKDASKKVGVLLVLHDEETHITRWYRSGAVDLSLSDRPLEPGSESGAFDGGGSLIARLGVAEGDAATPETIWTCWVDG</sequence>
<proteinExistence type="predicted"/>
<protein>
    <submittedName>
        <fullName evidence="1">Uncharacterized protein</fullName>
    </submittedName>
</protein>
<accession>A0ABU5DMR6</accession>
<dbReference type="Proteomes" id="UP001285263">
    <property type="component" value="Unassembled WGS sequence"/>
</dbReference>
<dbReference type="RefSeq" id="WP_320425570.1">
    <property type="nucleotide sequence ID" value="NZ_JAXCLA010000008.1"/>
</dbReference>